<feature type="region of interest" description="Disordered" evidence="1">
    <location>
        <begin position="389"/>
        <end position="410"/>
    </location>
</feature>
<feature type="compositionally biased region" description="Low complexity" evidence="1">
    <location>
        <begin position="514"/>
        <end position="541"/>
    </location>
</feature>
<gene>
    <name evidence="2" type="ORF">BDP27DRAFT_1417171</name>
</gene>
<feature type="compositionally biased region" description="Basic and acidic residues" evidence="1">
    <location>
        <begin position="821"/>
        <end position="838"/>
    </location>
</feature>
<feature type="compositionally biased region" description="Basic and acidic residues" evidence="1">
    <location>
        <begin position="755"/>
        <end position="764"/>
    </location>
</feature>
<dbReference type="Proteomes" id="UP000772434">
    <property type="component" value="Unassembled WGS sequence"/>
</dbReference>
<evidence type="ECO:0000313" key="3">
    <source>
        <dbReference type="Proteomes" id="UP000772434"/>
    </source>
</evidence>
<feature type="region of interest" description="Disordered" evidence="1">
    <location>
        <begin position="501"/>
        <end position="563"/>
    </location>
</feature>
<dbReference type="EMBL" id="JADNRY010000018">
    <property type="protein sequence ID" value="KAF9073354.1"/>
    <property type="molecule type" value="Genomic_DNA"/>
</dbReference>
<feature type="compositionally biased region" description="Basic and acidic residues" evidence="1">
    <location>
        <begin position="734"/>
        <end position="748"/>
    </location>
</feature>
<evidence type="ECO:0000313" key="2">
    <source>
        <dbReference type="EMBL" id="KAF9073354.1"/>
    </source>
</evidence>
<feature type="compositionally biased region" description="Basic and acidic residues" evidence="1">
    <location>
        <begin position="547"/>
        <end position="559"/>
    </location>
</feature>
<dbReference type="OrthoDB" id="3158970at2759"/>
<evidence type="ECO:0000256" key="1">
    <source>
        <dbReference type="SAM" id="MobiDB-lite"/>
    </source>
</evidence>
<accession>A0A9P5UBR3</accession>
<dbReference type="AlphaFoldDB" id="A0A9P5UBR3"/>
<feature type="compositionally biased region" description="Acidic residues" evidence="1">
    <location>
        <begin position="683"/>
        <end position="700"/>
    </location>
</feature>
<comment type="caution">
    <text evidence="2">The sequence shown here is derived from an EMBL/GenBank/DDBJ whole genome shotgun (WGS) entry which is preliminary data.</text>
</comment>
<feature type="region of interest" description="Disordered" evidence="1">
    <location>
        <begin position="683"/>
        <end position="891"/>
    </location>
</feature>
<organism evidence="2 3">
    <name type="scientific">Rhodocollybia butyracea</name>
    <dbReference type="NCBI Taxonomy" id="206335"/>
    <lineage>
        <taxon>Eukaryota</taxon>
        <taxon>Fungi</taxon>
        <taxon>Dikarya</taxon>
        <taxon>Basidiomycota</taxon>
        <taxon>Agaricomycotina</taxon>
        <taxon>Agaricomycetes</taxon>
        <taxon>Agaricomycetidae</taxon>
        <taxon>Agaricales</taxon>
        <taxon>Marasmiineae</taxon>
        <taxon>Omphalotaceae</taxon>
        <taxon>Rhodocollybia</taxon>
    </lineage>
</organism>
<sequence length="891" mass="100796">MSSSFSDVPAYKGKVTNRSWAQLPEEIVRIIGTYFIWDLSVANYCPEQWGLRPFWQNRMVYTALRDGQDVERFMRICPSWGAAMETHMFWLHAIALIDPHDTLGAHAWVRTSNSNSSAPPLKMSPYQHFRNITRFSCYVCRINHPNSNVGLGNAKGAVFTPYLSFTGLCRDHEKPRNAYCGLCLREGQSYEVEMQANQAFLTGCIENEDREMWPNTEATCKCCRAEWLWRQACINNVRDAVGGRRFRLEDWEAKSTIDGFVDLGEGRISDILIIARERHWIRTHTKLSDMLSQALAASRFDGQEERLVAAAQGEDVEMDLSEEEDEDYELAQITEDNGIRELALGDWVRNRILDGFWISPADQWYHYVQPEHPWDVRAVHPCPWTVEDDEARSHAGSEQGNRTVDEEHPRPVTVREAIPPSRPLCEQSYHAHQKQMRTLLLPAMKNIVRRLVIECGADGVDPAIRATRMTFEDVMKELRDEATWFEGVDWLERRRNARREAAAREEASSDDHSTSSGSSKSSDELSILPSPVLSSTTLQTTPSPPPIEDKNGTDVKRPESSMTVSPAVTIAVSPVLDPPRLIHPIPHVPIMAAHLPFFSNEAFKSVWREACSPLYHCRCGICIRAQAQANEAAAVPNAVNNQTQDVPAEVPANVKEKQQEIVEIKLGEPDGEGEEEIDYLEYEEDDSWDSEGLDADADADVDSRYDSRSRSRSPPRLNRTVYHAPPVPISPRKRSCDEIDEGRIRGRGDDDDDDRNTQRERADEDTTVTSATLYPRIPGTPPKRIRRDGPPALKGLTVDDPSKRMMHKRSSEALIDEDMDHDNGNRNTDTRARGRGKNDSQISSKRAKMSEEAESPPTSLTAEDSEHSSADVEVDEGEEYRPGRRIPIVEQ</sequence>
<name>A0A9P5UBR3_9AGAR</name>
<keyword evidence="3" id="KW-1185">Reference proteome</keyword>
<protein>
    <submittedName>
        <fullName evidence="2">Uncharacterized protein</fullName>
    </submittedName>
</protein>
<feature type="compositionally biased region" description="Basic and acidic residues" evidence="1">
    <location>
        <begin position="501"/>
        <end position="513"/>
    </location>
</feature>
<proteinExistence type="predicted"/>
<reference evidence="2" key="1">
    <citation type="submission" date="2020-11" db="EMBL/GenBank/DDBJ databases">
        <authorList>
            <consortium name="DOE Joint Genome Institute"/>
            <person name="Ahrendt S."/>
            <person name="Riley R."/>
            <person name="Andreopoulos W."/>
            <person name="Labutti K."/>
            <person name="Pangilinan J."/>
            <person name="Ruiz-Duenas F.J."/>
            <person name="Barrasa J.M."/>
            <person name="Sanchez-Garcia M."/>
            <person name="Camarero S."/>
            <person name="Miyauchi S."/>
            <person name="Serrano A."/>
            <person name="Linde D."/>
            <person name="Babiker R."/>
            <person name="Drula E."/>
            <person name="Ayuso-Fernandez I."/>
            <person name="Pacheco R."/>
            <person name="Padilla G."/>
            <person name="Ferreira P."/>
            <person name="Barriuso J."/>
            <person name="Kellner H."/>
            <person name="Castanera R."/>
            <person name="Alfaro M."/>
            <person name="Ramirez L."/>
            <person name="Pisabarro A.G."/>
            <person name="Kuo A."/>
            <person name="Tritt A."/>
            <person name="Lipzen A."/>
            <person name="He G."/>
            <person name="Yan M."/>
            <person name="Ng V."/>
            <person name="Cullen D."/>
            <person name="Martin F."/>
            <person name="Rosso M.-N."/>
            <person name="Henrissat B."/>
            <person name="Hibbett D."/>
            <person name="Martinez A.T."/>
            <person name="Grigoriev I.V."/>
        </authorList>
    </citation>
    <scope>NUCLEOTIDE SEQUENCE</scope>
    <source>
        <strain evidence="2">AH 40177</strain>
    </source>
</reference>